<dbReference type="InterPro" id="IPR018294">
    <property type="entry name" value="ISPD_synthase_CS"/>
</dbReference>
<reference evidence="8" key="1">
    <citation type="submission" date="2022-01" db="EMBL/GenBank/DDBJ databases">
        <title>Colwellia maritima, isolated from seawater.</title>
        <authorList>
            <person name="Kristyanto S."/>
            <person name="Jung J."/>
            <person name="Jeon C.O."/>
        </authorList>
    </citation>
    <scope>NUCLEOTIDE SEQUENCE</scope>
    <source>
        <strain evidence="8">MSW7</strain>
    </source>
</reference>
<feature type="site" description="Positions MEP for the nucleophilic attack" evidence="7">
    <location>
        <position position="197"/>
    </location>
</feature>
<keyword evidence="4 7" id="KW-0808">Transferase</keyword>
<name>A0ABS9X0L3_9GAMM</name>
<comment type="catalytic activity">
    <reaction evidence="1 7">
        <text>2-C-methyl-D-erythritol 4-phosphate + CTP + H(+) = 4-CDP-2-C-methyl-D-erythritol + diphosphate</text>
        <dbReference type="Rhea" id="RHEA:13429"/>
        <dbReference type="ChEBI" id="CHEBI:15378"/>
        <dbReference type="ChEBI" id="CHEBI:33019"/>
        <dbReference type="ChEBI" id="CHEBI:37563"/>
        <dbReference type="ChEBI" id="CHEBI:57823"/>
        <dbReference type="ChEBI" id="CHEBI:58262"/>
        <dbReference type="EC" id="2.7.7.60"/>
    </reaction>
</comment>
<evidence type="ECO:0000313" key="8">
    <source>
        <dbReference type="EMBL" id="MCI2283302.1"/>
    </source>
</evidence>
<feature type="site" description="Positions MEP for the nucleophilic attack" evidence="7">
    <location>
        <position position="141"/>
    </location>
</feature>
<dbReference type="InterPro" id="IPR001228">
    <property type="entry name" value="IspD"/>
</dbReference>
<comment type="function">
    <text evidence="7">Catalyzes the formation of 4-diphosphocytidyl-2-C-methyl-D-erythritol from CTP and 2-C-methyl-D-erythritol 4-phosphate (MEP).</text>
</comment>
<protein>
    <recommendedName>
        <fullName evidence="7">2-C-methyl-D-erythritol 4-phosphate cytidylyltransferase</fullName>
        <ecNumber evidence="7">2.7.7.60</ecNumber>
    </recommendedName>
    <alternativeName>
        <fullName evidence="7">4-diphosphocytidyl-2C-methyl-D-erythritol synthase</fullName>
    </alternativeName>
    <alternativeName>
        <fullName evidence="7">MEP cytidylyltransferase</fullName>
        <shortName evidence="7">MCT</shortName>
    </alternativeName>
</protein>
<evidence type="ECO:0000256" key="6">
    <source>
        <dbReference type="ARBA" id="ARBA00023229"/>
    </source>
</evidence>
<evidence type="ECO:0000256" key="1">
    <source>
        <dbReference type="ARBA" id="ARBA00001282"/>
    </source>
</evidence>
<organism evidence="8 9">
    <name type="scientific">Colwellia maritima</name>
    <dbReference type="NCBI Taxonomy" id="2912588"/>
    <lineage>
        <taxon>Bacteria</taxon>
        <taxon>Pseudomonadati</taxon>
        <taxon>Pseudomonadota</taxon>
        <taxon>Gammaproteobacteria</taxon>
        <taxon>Alteromonadales</taxon>
        <taxon>Colwelliaceae</taxon>
        <taxon>Colwellia</taxon>
    </lineage>
</organism>
<dbReference type="SUPFAM" id="SSF53448">
    <property type="entry name" value="Nucleotide-diphospho-sugar transferases"/>
    <property type="match status" value="1"/>
</dbReference>
<dbReference type="NCBIfam" id="TIGR00453">
    <property type="entry name" value="ispD"/>
    <property type="match status" value="1"/>
</dbReference>
<dbReference type="InterPro" id="IPR029044">
    <property type="entry name" value="Nucleotide-diphossugar_trans"/>
</dbReference>
<evidence type="ECO:0000256" key="7">
    <source>
        <dbReference type="HAMAP-Rule" id="MF_00108"/>
    </source>
</evidence>
<dbReference type="PANTHER" id="PTHR32125">
    <property type="entry name" value="2-C-METHYL-D-ERYTHRITOL 4-PHOSPHATE CYTIDYLYLTRANSFERASE, CHLOROPLASTIC"/>
    <property type="match status" value="1"/>
</dbReference>
<dbReference type="EMBL" id="JAKKSL010000001">
    <property type="protein sequence ID" value="MCI2283302.1"/>
    <property type="molecule type" value="Genomic_DNA"/>
</dbReference>
<dbReference type="EC" id="2.7.7.60" evidence="7"/>
<evidence type="ECO:0000256" key="5">
    <source>
        <dbReference type="ARBA" id="ARBA00022695"/>
    </source>
</evidence>
<keyword evidence="9" id="KW-1185">Reference proteome</keyword>
<feature type="site" description="Transition state stabilizer" evidence="7">
    <location>
        <position position="7"/>
    </location>
</feature>
<comment type="caution">
    <text evidence="8">The sequence shown here is derived from an EMBL/GenBank/DDBJ whole genome shotgun (WGS) entry which is preliminary data.</text>
</comment>
<comment type="pathway">
    <text evidence="2 7">Isoprenoid biosynthesis; isopentenyl diphosphate biosynthesis via DXP pathway; isopentenyl diphosphate from 1-deoxy-D-xylulose 5-phosphate: step 2/6.</text>
</comment>
<dbReference type="HAMAP" id="MF_00108">
    <property type="entry name" value="IspD"/>
    <property type="match status" value="1"/>
</dbReference>
<evidence type="ECO:0000256" key="3">
    <source>
        <dbReference type="ARBA" id="ARBA00009789"/>
    </source>
</evidence>
<dbReference type="PANTHER" id="PTHR32125:SF4">
    <property type="entry name" value="2-C-METHYL-D-ERYTHRITOL 4-PHOSPHATE CYTIDYLYLTRANSFERASE, CHLOROPLASTIC"/>
    <property type="match status" value="1"/>
</dbReference>
<dbReference type="CDD" id="cd02516">
    <property type="entry name" value="CDP-ME_synthetase"/>
    <property type="match status" value="1"/>
</dbReference>
<dbReference type="PROSITE" id="PS01295">
    <property type="entry name" value="ISPD"/>
    <property type="match status" value="1"/>
</dbReference>
<keyword evidence="6 7" id="KW-0414">Isoprene biosynthesis</keyword>
<evidence type="ECO:0000256" key="2">
    <source>
        <dbReference type="ARBA" id="ARBA00004787"/>
    </source>
</evidence>
<comment type="similarity">
    <text evidence="3 7">Belongs to the IspD/TarI cytidylyltransferase family. IspD subfamily.</text>
</comment>
<sequence length="225" mass="24846">MLALCPKQYLTINNETVLGHTLKRLLSHTKIDKIILALSDDDDYFAETPLAKNPNIIRVSGGKERVDSVLNGLQQVSGQEWVLVHDAARPCVTHKDIDKLIEQCITNNSGGILAAPTVDTMKLACKNNRGQTIRVDQTSDRSLLWHAFTPQMFKVDVLTKAIKHAQSKGLTITDEASAIESLGLPCLLVTGRRDNIKITRPEDLVLASFYLDQQSKSTINTKSKG</sequence>
<dbReference type="Pfam" id="PF01128">
    <property type="entry name" value="IspD"/>
    <property type="match status" value="1"/>
</dbReference>
<evidence type="ECO:0000256" key="4">
    <source>
        <dbReference type="ARBA" id="ARBA00022679"/>
    </source>
</evidence>
<dbReference type="InterPro" id="IPR034683">
    <property type="entry name" value="IspD/TarI"/>
</dbReference>
<accession>A0ABS9X0L3</accession>
<proteinExistence type="inferred from homology"/>
<dbReference type="Proteomes" id="UP001139646">
    <property type="component" value="Unassembled WGS sequence"/>
</dbReference>
<gene>
    <name evidence="7 8" type="primary">ispD</name>
    <name evidence="8" type="ORF">L3081_07650</name>
</gene>
<dbReference type="GO" id="GO:0050518">
    <property type="term" value="F:2-C-methyl-D-erythritol 4-phosphate cytidylyltransferase activity"/>
    <property type="evidence" value="ECO:0007669"/>
    <property type="project" value="UniProtKB-EC"/>
</dbReference>
<keyword evidence="5 7" id="KW-0548">Nucleotidyltransferase</keyword>
<dbReference type="Gene3D" id="3.90.550.10">
    <property type="entry name" value="Spore Coat Polysaccharide Biosynthesis Protein SpsA, Chain A"/>
    <property type="match status" value="1"/>
</dbReference>
<evidence type="ECO:0000313" key="9">
    <source>
        <dbReference type="Proteomes" id="UP001139646"/>
    </source>
</evidence>
<comment type="caution">
    <text evidence="7">Lacks conserved residue(s) required for the propagation of feature annotation.</text>
</comment>
<dbReference type="InterPro" id="IPR050088">
    <property type="entry name" value="IspD/TarI_cytidylyltransf_bact"/>
</dbReference>